<comment type="subcellular location">
    <subcellularLocation>
        <location evidence="5">Membrane</location>
        <topology evidence="5">Single-pass membrane protein</topology>
    </subcellularLocation>
</comment>
<dbReference type="EMBL" id="JANPWB010000014">
    <property type="protein sequence ID" value="KAJ1096553.1"/>
    <property type="molecule type" value="Genomic_DNA"/>
</dbReference>
<accession>A0AAV7M612</accession>
<dbReference type="PROSITE" id="PS00375">
    <property type="entry name" value="UDPGT"/>
    <property type="match status" value="1"/>
</dbReference>
<dbReference type="InterPro" id="IPR035595">
    <property type="entry name" value="UDP_glycos_trans_CS"/>
</dbReference>
<dbReference type="CDD" id="cd03784">
    <property type="entry name" value="GT1_Gtf-like"/>
    <property type="match status" value="1"/>
</dbReference>
<protein>
    <recommendedName>
        <fullName evidence="5">UDP-glucuronosyltransferase</fullName>
        <ecNumber evidence="5">2.4.1.17</ecNumber>
    </recommendedName>
</protein>
<evidence type="ECO:0000256" key="5">
    <source>
        <dbReference type="RuleBase" id="RU362059"/>
    </source>
</evidence>
<evidence type="ECO:0000256" key="2">
    <source>
        <dbReference type="ARBA" id="ARBA00022676"/>
    </source>
</evidence>
<comment type="catalytic activity">
    <reaction evidence="5">
        <text>glucuronate acceptor + UDP-alpha-D-glucuronate = acceptor beta-D-glucuronoside + UDP + H(+)</text>
        <dbReference type="Rhea" id="RHEA:21032"/>
        <dbReference type="ChEBI" id="CHEBI:15378"/>
        <dbReference type="ChEBI" id="CHEBI:58052"/>
        <dbReference type="ChEBI" id="CHEBI:58223"/>
        <dbReference type="ChEBI" id="CHEBI:132367"/>
        <dbReference type="ChEBI" id="CHEBI:132368"/>
        <dbReference type="EC" id="2.4.1.17"/>
    </reaction>
</comment>
<feature type="transmembrane region" description="Helical" evidence="5">
    <location>
        <begin position="494"/>
        <end position="522"/>
    </location>
</feature>
<dbReference type="Pfam" id="PF00201">
    <property type="entry name" value="UDPGT"/>
    <property type="match status" value="1"/>
</dbReference>
<dbReference type="PANTHER" id="PTHR48043:SF63">
    <property type="entry name" value="UDP GLUCURONOSYLTRANSFERASE 5 FAMILY, POLYPEPTIDE F1-RELATED"/>
    <property type="match status" value="1"/>
</dbReference>
<evidence type="ECO:0000313" key="7">
    <source>
        <dbReference type="Proteomes" id="UP001066276"/>
    </source>
</evidence>
<evidence type="ECO:0000256" key="4">
    <source>
        <dbReference type="RuleBase" id="RU003718"/>
    </source>
</evidence>
<dbReference type="GO" id="GO:0016020">
    <property type="term" value="C:membrane"/>
    <property type="evidence" value="ECO:0007669"/>
    <property type="project" value="UniProtKB-SubCell"/>
</dbReference>
<dbReference type="EC" id="2.4.1.17" evidence="5"/>
<sequence>MVNSCNVLNLSFVFSCALLFAQVNVAGAAKILVVPVDGSHWVNIKILMMELLGRGHELTVVKASNAIYIEDQSDDFIIETIQMQPNTMTKEEVEKHALDWIFRMAFSKDRSSLSIAWEILGVIQQTTENHAAIIATMFENKELMERLGNTHFELVLADPYFQGGVMLAYHLKIPVVFFGRWLQIEEIHLATAPSPLSYVPVLHSRWTDRMSFVERCKNVLLYSLNEILNKFVVYTTYDELCQRYLKTDSGLYHLIKKADIFLMKVDFVFEFPRPIMPNAIYIGGFQCRPPKALPAEIQEFMDSSGDAGVVVFSLGTFLRTLPWELANKIAAGLARLPEHVIWRYTGETPLTLGNNTKILSWLPQNDLLSHPKTKAFIAHGGENGVYEAIYHGVPVIGFPVFGDQYENIMRLNSRGAAFLLQNLPDLTAEYLYNAVRTVIDDPSYRANMQRLSALHRDVQVHPMQTAIFWIEYTIRHKGASHLQAAGNDLPFYQYYLLDVIGLLGAVLLLSLCLAWKVLNAVVKRVCLGKRKKKRE</sequence>
<keyword evidence="7" id="KW-1185">Reference proteome</keyword>
<feature type="signal peptide" evidence="5">
    <location>
        <begin position="1"/>
        <end position="28"/>
    </location>
</feature>
<keyword evidence="5" id="KW-1133">Transmembrane helix</keyword>
<dbReference type="InterPro" id="IPR050271">
    <property type="entry name" value="UDP-glycosyltransferase"/>
</dbReference>
<dbReference type="Gene3D" id="3.40.50.2000">
    <property type="entry name" value="Glycogen Phosphorylase B"/>
    <property type="match status" value="1"/>
</dbReference>
<organism evidence="6 7">
    <name type="scientific">Pleurodeles waltl</name>
    <name type="common">Iberian ribbed newt</name>
    <dbReference type="NCBI Taxonomy" id="8319"/>
    <lineage>
        <taxon>Eukaryota</taxon>
        <taxon>Metazoa</taxon>
        <taxon>Chordata</taxon>
        <taxon>Craniata</taxon>
        <taxon>Vertebrata</taxon>
        <taxon>Euteleostomi</taxon>
        <taxon>Amphibia</taxon>
        <taxon>Batrachia</taxon>
        <taxon>Caudata</taxon>
        <taxon>Salamandroidea</taxon>
        <taxon>Salamandridae</taxon>
        <taxon>Pleurodelinae</taxon>
        <taxon>Pleurodeles</taxon>
    </lineage>
</organism>
<evidence type="ECO:0000256" key="3">
    <source>
        <dbReference type="ARBA" id="ARBA00022679"/>
    </source>
</evidence>
<dbReference type="SUPFAM" id="SSF53756">
    <property type="entry name" value="UDP-Glycosyltransferase/glycogen phosphorylase"/>
    <property type="match status" value="1"/>
</dbReference>
<proteinExistence type="inferred from homology"/>
<feature type="chain" id="PRO_5043100927" description="UDP-glucuronosyltransferase" evidence="5">
    <location>
        <begin position="29"/>
        <end position="535"/>
    </location>
</feature>
<dbReference type="GO" id="GO:0015020">
    <property type="term" value="F:glucuronosyltransferase activity"/>
    <property type="evidence" value="ECO:0007669"/>
    <property type="project" value="UniProtKB-EC"/>
</dbReference>
<keyword evidence="3 4" id="KW-0808">Transferase</keyword>
<dbReference type="InterPro" id="IPR002213">
    <property type="entry name" value="UDP_glucos_trans"/>
</dbReference>
<dbReference type="FunFam" id="3.40.50.2000:FF:000021">
    <property type="entry name" value="UDP-glucuronosyltransferase"/>
    <property type="match status" value="1"/>
</dbReference>
<dbReference type="AlphaFoldDB" id="A0AAV7M612"/>
<dbReference type="Proteomes" id="UP001066276">
    <property type="component" value="Chromosome 10"/>
</dbReference>
<evidence type="ECO:0000256" key="1">
    <source>
        <dbReference type="ARBA" id="ARBA00009995"/>
    </source>
</evidence>
<gene>
    <name evidence="6" type="ORF">NDU88_001689</name>
</gene>
<name>A0AAV7M612_PLEWA</name>
<keyword evidence="5" id="KW-0812">Transmembrane</keyword>
<comment type="similarity">
    <text evidence="1 4">Belongs to the UDP-glycosyltransferase family.</text>
</comment>
<keyword evidence="5" id="KW-0472">Membrane</keyword>
<comment type="caution">
    <text evidence="6">The sequence shown here is derived from an EMBL/GenBank/DDBJ whole genome shotgun (WGS) entry which is preliminary data.</text>
</comment>
<evidence type="ECO:0000313" key="6">
    <source>
        <dbReference type="EMBL" id="KAJ1096553.1"/>
    </source>
</evidence>
<keyword evidence="2 4" id="KW-0328">Glycosyltransferase</keyword>
<keyword evidence="5" id="KW-0732">Signal</keyword>
<reference evidence="6" key="1">
    <citation type="journal article" date="2022" name="bioRxiv">
        <title>Sequencing and chromosome-scale assembly of the giantPleurodeles waltlgenome.</title>
        <authorList>
            <person name="Brown T."/>
            <person name="Elewa A."/>
            <person name="Iarovenko S."/>
            <person name="Subramanian E."/>
            <person name="Araus A.J."/>
            <person name="Petzold A."/>
            <person name="Susuki M."/>
            <person name="Suzuki K.-i.T."/>
            <person name="Hayashi T."/>
            <person name="Toyoda A."/>
            <person name="Oliveira C."/>
            <person name="Osipova E."/>
            <person name="Leigh N.D."/>
            <person name="Simon A."/>
            <person name="Yun M.H."/>
        </authorList>
    </citation>
    <scope>NUCLEOTIDE SEQUENCE</scope>
    <source>
        <strain evidence="6">20211129_DDA</strain>
        <tissue evidence="6">Liver</tissue>
    </source>
</reference>
<dbReference type="PANTHER" id="PTHR48043">
    <property type="entry name" value="EG:EG0003.4 PROTEIN-RELATED"/>
    <property type="match status" value="1"/>
</dbReference>